<dbReference type="OrthoDB" id="10019582at2759"/>
<comment type="similarity">
    <text evidence="2">Belongs to the sulfotransferase 3 family.</text>
</comment>
<proteinExistence type="inferred from homology"/>
<comment type="subcellular location">
    <subcellularLocation>
        <location evidence="1">Golgi apparatus membrane</location>
        <topology evidence="1">Single-pass type II membrane protein</topology>
    </subcellularLocation>
</comment>
<accession>A0A2G8KP54</accession>
<dbReference type="Gene3D" id="3.40.50.300">
    <property type="entry name" value="P-loop containing nucleotide triphosphate hydrolases"/>
    <property type="match status" value="1"/>
</dbReference>
<evidence type="ECO:0000256" key="4">
    <source>
        <dbReference type="ARBA" id="ARBA00022692"/>
    </source>
</evidence>
<dbReference type="PANTHER" id="PTHR12129">
    <property type="entry name" value="HEPARAN SULFATE 2-O-SULFOTRANSFERASE"/>
    <property type="match status" value="1"/>
</dbReference>
<keyword evidence="8" id="KW-0472">Membrane</keyword>
<keyword evidence="4" id="KW-0812">Transmembrane</keyword>
<dbReference type="GO" id="GO:0000139">
    <property type="term" value="C:Golgi membrane"/>
    <property type="evidence" value="ECO:0007669"/>
    <property type="project" value="UniProtKB-SubCell"/>
</dbReference>
<dbReference type="InterPro" id="IPR005331">
    <property type="entry name" value="Sulfotransferase"/>
</dbReference>
<evidence type="ECO:0000256" key="9">
    <source>
        <dbReference type="ARBA" id="ARBA00023180"/>
    </source>
</evidence>
<dbReference type="Proteomes" id="UP000230750">
    <property type="component" value="Unassembled WGS sequence"/>
</dbReference>
<keyword evidence="5" id="KW-0735">Signal-anchor</keyword>
<comment type="caution">
    <text evidence="10">The sequence shown here is derived from an EMBL/GenBank/DDBJ whole genome shotgun (WGS) entry which is preliminary data.</text>
</comment>
<keyword evidence="11" id="KW-1185">Reference proteome</keyword>
<dbReference type="InterPro" id="IPR027417">
    <property type="entry name" value="P-loop_NTPase"/>
</dbReference>
<name>A0A2G8KP54_STIJA</name>
<reference evidence="10 11" key="1">
    <citation type="journal article" date="2017" name="PLoS Biol.">
        <title>The sea cucumber genome provides insights into morphological evolution and visceral regeneration.</title>
        <authorList>
            <person name="Zhang X."/>
            <person name="Sun L."/>
            <person name="Yuan J."/>
            <person name="Sun Y."/>
            <person name="Gao Y."/>
            <person name="Zhang L."/>
            <person name="Li S."/>
            <person name="Dai H."/>
            <person name="Hamel J.F."/>
            <person name="Liu C."/>
            <person name="Yu Y."/>
            <person name="Liu S."/>
            <person name="Lin W."/>
            <person name="Guo K."/>
            <person name="Jin S."/>
            <person name="Xu P."/>
            <person name="Storey K.B."/>
            <person name="Huan P."/>
            <person name="Zhang T."/>
            <person name="Zhou Y."/>
            <person name="Zhang J."/>
            <person name="Lin C."/>
            <person name="Li X."/>
            <person name="Xing L."/>
            <person name="Huo D."/>
            <person name="Sun M."/>
            <person name="Wang L."/>
            <person name="Mercier A."/>
            <person name="Li F."/>
            <person name="Yang H."/>
            <person name="Xiang J."/>
        </authorList>
    </citation>
    <scope>NUCLEOTIDE SEQUENCE [LARGE SCALE GENOMIC DNA]</scope>
    <source>
        <strain evidence="10">Shaxun</strain>
        <tissue evidence="10">Muscle</tissue>
    </source>
</reference>
<organism evidence="10 11">
    <name type="scientific">Stichopus japonicus</name>
    <name type="common">Sea cucumber</name>
    <dbReference type="NCBI Taxonomy" id="307972"/>
    <lineage>
        <taxon>Eukaryota</taxon>
        <taxon>Metazoa</taxon>
        <taxon>Echinodermata</taxon>
        <taxon>Eleutherozoa</taxon>
        <taxon>Echinozoa</taxon>
        <taxon>Holothuroidea</taxon>
        <taxon>Aspidochirotacea</taxon>
        <taxon>Aspidochirotida</taxon>
        <taxon>Stichopodidae</taxon>
        <taxon>Apostichopus</taxon>
    </lineage>
</organism>
<dbReference type="AlphaFoldDB" id="A0A2G8KP54"/>
<protein>
    <submittedName>
        <fullName evidence="10">CBN-HST-2 protein</fullName>
    </submittedName>
</protein>
<evidence type="ECO:0000256" key="5">
    <source>
        <dbReference type="ARBA" id="ARBA00022968"/>
    </source>
</evidence>
<keyword evidence="3" id="KW-0808">Transferase</keyword>
<dbReference type="Pfam" id="PF03567">
    <property type="entry name" value="Sulfotransfer_2"/>
    <property type="match status" value="1"/>
</dbReference>
<keyword evidence="7" id="KW-0333">Golgi apparatus</keyword>
<evidence type="ECO:0000256" key="7">
    <source>
        <dbReference type="ARBA" id="ARBA00023034"/>
    </source>
</evidence>
<evidence type="ECO:0000256" key="8">
    <source>
        <dbReference type="ARBA" id="ARBA00023136"/>
    </source>
</evidence>
<evidence type="ECO:0000256" key="3">
    <source>
        <dbReference type="ARBA" id="ARBA00022679"/>
    </source>
</evidence>
<dbReference type="GO" id="GO:0008146">
    <property type="term" value="F:sulfotransferase activity"/>
    <property type="evidence" value="ECO:0007669"/>
    <property type="project" value="InterPro"/>
</dbReference>
<evidence type="ECO:0000256" key="2">
    <source>
        <dbReference type="ARBA" id="ARBA00010569"/>
    </source>
</evidence>
<evidence type="ECO:0000256" key="1">
    <source>
        <dbReference type="ARBA" id="ARBA00004323"/>
    </source>
</evidence>
<dbReference type="STRING" id="307972.A0A2G8KP54"/>
<dbReference type="InterPro" id="IPR007734">
    <property type="entry name" value="Heparan_SO4_2-O-STrfase"/>
</dbReference>
<dbReference type="PANTHER" id="PTHR12129:SF15">
    <property type="entry name" value="URONYL 2-SULFOTRANSFERASE"/>
    <property type="match status" value="1"/>
</dbReference>
<keyword evidence="9" id="KW-0325">Glycoprotein</keyword>
<evidence type="ECO:0000313" key="10">
    <source>
        <dbReference type="EMBL" id="PIK49796.1"/>
    </source>
</evidence>
<keyword evidence="6" id="KW-1133">Transmembrane helix</keyword>
<dbReference type="EMBL" id="MRZV01000446">
    <property type="protein sequence ID" value="PIK49796.1"/>
    <property type="molecule type" value="Genomic_DNA"/>
</dbReference>
<evidence type="ECO:0000313" key="11">
    <source>
        <dbReference type="Proteomes" id="UP000230750"/>
    </source>
</evidence>
<evidence type="ECO:0000256" key="6">
    <source>
        <dbReference type="ARBA" id="ARBA00022989"/>
    </source>
</evidence>
<sequence length="239" mass="27279">MMASNSQRRLRQFLVIFASVATIHQLINLSSSALVRKNWLKTVTNRGQQHDQSKSSENSGSIYIDEKQPIAGNKHVLFNALPKTGSRTLNTVALNIATNHGMRVENTMALENETVRHKIERVLNDTTPTFIYSHLPYYDILQRKPVLLSIVRDPVERLVSLYYFKVYGDSTGPSRYREAMEKMNYTKEPFDACYSKRGICVDKSVLSKNVQQFCGVPPGHPYPSMKLYNSISYISRPRS</sequence>
<gene>
    <name evidence="10" type="ORF">BSL78_13298</name>
</gene>
<dbReference type="SUPFAM" id="SSF52540">
    <property type="entry name" value="P-loop containing nucleoside triphosphate hydrolases"/>
    <property type="match status" value="1"/>
</dbReference>